<comment type="caution">
    <text evidence="5">The sequence shown here is derived from an EMBL/GenBank/DDBJ whole genome shotgun (WGS) entry which is preliminary data.</text>
</comment>
<dbReference type="InterPro" id="IPR036554">
    <property type="entry name" value="GHMP_kinase_C_sf"/>
</dbReference>
<dbReference type="InterPro" id="IPR014606">
    <property type="entry name" value="Heptose_7-P_kinase"/>
</dbReference>
<proteinExistence type="predicted"/>
<keyword evidence="1" id="KW-0547">Nucleotide-binding</keyword>
<dbReference type="SUPFAM" id="SSF55060">
    <property type="entry name" value="GHMP Kinase, C-terminal domain"/>
    <property type="match status" value="1"/>
</dbReference>
<feature type="domain" description="GHMP kinase C-terminal" evidence="4">
    <location>
        <begin position="232"/>
        <end position="302"/>
    </location>
</feature>
<keyword evidence="2" id="KW-0067">ATP-binding</keyword>
<dbReference type="InterPro" id="IPR006204">
    <property type="entry name" value="GHMP_kinase_N_dom"/>
</dbReference>
<dbReference type="SUPFAM" id="SSF54211">
    <property type="entry name" value="Ribosomal protein S5 domain 2-like"/>
    <property type="match status" value="1"/>
</dbReference>
<accession>A0A0F9LBH7</accession>
<protein>
    <recommendedName>
        <fullName evidence="6">GHMP kinase N-terminal domain-containing protein</fullName>
    </recommendedName>
</protein>
<sequence>MIIIRTPYRISFFGGGTDYPTWYEKYGGTVLSTTISQYCYISLRYTPPFLGTKYRVHWSRAEEVDKLEDIKHPGVRGCLQYLEIDEGVEVNHAGDLPARSGLGSSSAFTVGMLHALHTLRGEMISRGDLANEAIEVEQVVLGETVGIQDQIQCTWGGLNHIKIEKDGDYILERLELPISVRENLEDNLVLVFTGLQRHASQIAAAQVSNFDHKKDQLDRIAGLVGEGIETISHSPKQFGELLHETWMLKRDLAYEVTNVRIDEIYQAALNNGAYGGKVLGAGGGGFILFCVPPQHRQRMIECLGLMSIPVKFEYHGTQIVLS</sequence>
<dbReference type="Pfam" id="PF00288">
    <property type="entry name" value="GHMP_kinases_N"/>
    <property type="match status" value="1"/>
</dbReference>
<feature type="domain" description="GHMP kinase N-terminal" evidence="3">
    <location>
        <begin position="79"/>
        <end position="157"/>
    </location>
</feature>
<gene>
    <name evidence="5" type="ORF">LCGC14_1600040</name>
</gene>
<dbReference type="EMBL" id="LAZR01012821">
    <property type="protein sequence ID" value="KKM24940.1"/>
    <property type="molecule type" value="Genomic_DNA"/>
</dbReference>
<organism evidence="5">
    <name type="scientific">marine sediment metagenome</name>
    <dbReference type="NCBI Taxonomy" id="412755"/>
    <lineage>
        <taxon>unclassified sequences</taxon>
        <taxon>metagenomes</taxon>
        <taxon>ecological metagenomes</taxon>
    </lineage>
</organism>
<dbReference type="InterPro" id="IPR013750">
    <property type="entry name" value="GHMP_kinase_C_dom"/>
</dbReference>
<evidence type="ECO:0000256" key="2">
    <source>
        <dbReference type="ARBA" id="ARBA00022840"/>
    </source>
</evidence>
<dbReference type="AlphaFoldDB" id="A0A0F9LBH7"/>
<dbReference type="GO" id="GO:0005524">
    <property type="term" value="F:ATP binding"/>
    <property type="evidence" value="ECO:0007669"/>
    <property type="project" value="UniProtKB-KW"/>
</dbReference>
<dbReference type="PRINTS" id="PR00960">
    <property type="entry name" value="LMBPPROTEIN"/>
</dbReference>
<dbReference type="PANTHER" id="PTHR10457">
    <property type="entry name" value="MEVALONATE KINASE/GALACTOKINASE"/>
    <property type="match status" value="1"/>
</dbReference>
<evidence type="ECO:0000313" key="5">
    <source>
        <dbReference type="EMBL" id="KKM24940.1"/>
    </source>
</evidence>
<dbReference type="PANTHER" id="PTHR10457:SF29">
    <property type="entry name" value="LMBP PROTEIN"/>
    <property type="match status" value="1"/>
</dbReference>
<dbReference type="Pfam" id="PF08544">
    <property type="entry name" value="GHMP_kinases_C"/>
    <property type="match status" value="1"/>
</dbReference>
<dbReference type="GO" id="GO:0006012">
    <property type="term" value="P:galactose metabolic process"/>
    <property type="evidence" value="ECO:0007669"/>
    <property type="project" value="TreeGrafter"/>
</dbReference>
<dbReference type="GO" id="GO:0005829">
    <property type="term" value="C:cytosol"/>
    <property type="evidence" value="ECO:0007669"/>
    <property type="project" value="TreeGrafter"/>
</dbReference>
<dbReference type="GO" id="GO:0004335">
    <property type="term" value="F:galactokinase activity"/>
    <property type="evidence" value="ECO:0007669"/>
    <property type="project" value="TreeGrafter"/>
</dbReference>
<dbReference type="PIRSF" id="PIRSF036406">
    <property type="entry name" value="Hept_kin"/>
    <property type="match status" value="1"/>
</dbReference>
<evidence type="ECO:0000259" key="3">
    <source>
        <dbReference type="Pfam" id="PF00288"/>
    </source>
</evidence>
<dbReference type="InterPro" id="IPR001174">
    <property type="entry name" value="HddA/FKP"/>
</dbReference>
<evidence type="ECO:0000259" key="4">
    <source>
        <dbReference type="Pfam" id="PF08544"/>
    </source>
</evidence>
<name>A0A0F9LBH7_9ZZZZ</name>
<dbReference type="Gene3D" id="3.30.230.120">
    <property type="match status" value="1"/>
</dbReference>
<reference evidence="5" key="1">
    <citation type="journal article" date="2015" name="Nature">
        <title>Complex archaea that bridge the gap between prokaryotes and eukaryotes.</title>
        <authorList>
            <person name="Spang A."/>
            <person name="Saw J.H."/>
            <person name="Jorgensen S.L."/>
            <person name="Zaremba-Niedzwiedzka K."/>
            <person name="Martijn J."/>
            <person name="Lind A.E."/>
            <person name="van Eijk R."/>
            <person name="Schleper C."/>
            <person name="Guy L."/>
            <person name="Ettema T.J."/>
        </authorList>
    </citation>
    <scope>NUCLEOTIDE SEQUENCE</scope>
</reference>
<evidence type="ECO:0000256" key="1">
    <source>
        <dbReference type="ARBA" id="ARBA00022741"/>
    </source>
</evidence>
<evidence type="ECO:0008006" key="6">
    <source>
        <dbReference type="Google" id="ProtNLM"/>
    </source>
</evidence>
<dbReference type="InterPro" id="IPR020568">
    <property type="entry name" value="Ribosomal_Su5_D2-typ_SF"/>
</dbReference>